<dbReference type="Pfam" id="PF01063">
    <property type="entry name" value="Aminotran_4"/>
    <property type="match status" value="1"/>
</dbReference>
<dbReference type="STRING" id="636.AAW15_06425"/>
<comment type="similarity">
    <text evidence="2 13">Belongs to the class-IV pyridoxal-phosphate-dependent aminotransferase family.</text>
</comment>
<comment type="subunit">
    <text evidence="3">Homodimer.</text>
</comment>
<evidence type="ECO:0000256" key="11">
    <source>
        <dbReference type="ARBA" id="ARBA00069174"/>
    </source>
</evidence>
<comment type="function">
    <text evidence="10">Involved in the biosynthesis of p-aminobenzoate (PABA), a precursor of tetrahydrofolate. Converts 4-amino-4-deoxychorismate into 4-aminobenzoate (PABA) and pyruvate.</text>
</comment>
<dbReference type="Gene3D" id="3.20.10.10">
    <property type="entry name" value="D-amino Acid Aminotransferase, subunit A, domain 2"/>
    <property type="match status" value="1"/>
</dbReference>
<keyword evidence="4 14" id="KW-0663">Pyridoxal phosphate</keyword>
<evidence type="ECO:0000256" key="4">
    <source>
        <dbReference type="ARBA" id="ARBA00022898"/>
    </source>
</evidence>
<dbReference type="SUPFAM" id="SSF56752">
    <property type="entry name" value="D-aminoacid aminotransferase-like PLP-dependent enzymes"/>
    <property type="match status" value="1"/>
</dbReference>
<evidence type="ECO:0000256" key="2">
    <source>
        <dbReference type="ARBA" id="ARBA00009320"/>
    </source>
</evidence>
<name>A0A2A7U213_EDWTA</name>
<comment type="caution">
    <text evidence="15">The sequence shown here is derived from an EMBL/GenBank/DDBJ whole genome shotgun (WGS) entry which is preliminary data.</text>
</comment>
<evidence type="ECO:0000256" key="10">
    <source>
        <dbReference type="ARBA" id="ARBA00054027"/>
    </source>
</evidence>
<dbReference type="GO" id="GO:0030170">
    <property type="term" value="F:pyridoxal phosphate binding"/>
    <property type="evidence" value="ECO:0007669"/>
    <property type="project" value="InterPro"/>
</dbReference>
<dbReference type="FunFam" id="3.20.10.10:FF:000002">
    <property type="entry name" value="D-alanine aminotransferase"/>
    <property type="match status" value="1"/>
</dbReference>
<keyword evidence="6 15" id="KW-0456">Lyase</keyword>
<evidence type="ECO:0000256" key="14">
    <source>
        <dbReference type="RuleBase" id="RU004516"/>
    </source>
</evidence>
<evidence type="ECO:0000256" key="12">
    <source>
        <dbReference type="NCBIfam" id="TIGR03461"/>
    </source>
</evidence>
<evidence type="ECO:0000256" key="5">
    <source>
        <dbReference type="ARBA" id="ARBA00022909"/>
    </source>
</evidence>
<dbReference type="InterPro" id="IPR017824">
    <property type="entry name" value="Aminodeoxychorismate_lyase_IV"/>
</dbReference>
<dbReference type="GO" id="GO:0008696">
    <property type="term" value="F:4-amino-4-deoxychorismate lyase activity"/>
    <property type="evidence" value="ECO:0007669"/>
    <property type="project" value="UniProtKB-UniRule"/>
</dbReference>
<dbReference type="NCBIfam" id="NF004761">
    <property type="entry name" value="PRK06092.1"/>
    <property type="match status" value="1"/>
</dbReference>
<evidence type="ECO:0000256" key="13">
    <source>
        <dbReference type="RuleBase" id="RU004106"/>
    </source>
</evidence>
<dbReference type="Proteomes" id="UP000219788">
    <property type="component" value="Unassembled WGS sequence"/>
</dbReference>
<dbReference type="NCBIfam" id="TIGR03461">
    <property type="entry name" value="pabC_Proteo"/>
    <property type="match status" value="1"/>
</dbReference>
<evidence type="ECO:0000313" key="15">
    <source>
        <dbReference type="EMBL" id="PEH72405.1"/>
    </source>
</evidence>
<comment type="cofactor">
    <cofactor evidence="1 14">
        <name>pyridoxal 5'-phosphate</name>
        <dbReference type="ChEBI" id="CHEBI:597326"/>
    </cofactor>
</comment>
<evidence type="ECO:0000256" key="7">
    <source>
        <dbReference type="ARBA" id="ARBA00035633"/>
    </source>
</evidence>
<proteinExistence type="inferred from homology"/>
<dbReference type="GO" id="GO:0005829">
    <property type="term" value="C:cytosol"/>
    <property type="evidence" value="ECO:0007669"/>
    <property type="project" value="TreeGrafter"/>
</dbReference>
<dbReference type="GO" id="GO:0008153">
    <property type="term" value="P:4-aminobenzoate biosynthetic process"/>
    <property type="evidence" value="ECO:0007669"/>
    <property type="project" value="UniProtKB-UniRule"/>
</dbReference>
<dbReference type="PANTHER" id="PTHR42743:SF2">
    <property type="entry name" value="AMINODEOXYCHORISMATE LYASE"/>
    <property type="match status" value="1"/>
</dbReference>
<dbReference type="InterPro" id="IPR036038">
    <property type="entry name" value="Aminotransferase-like"/>
</dbReference>
<evidence type="ECO:0000256" key="1">
    <source>
        <dbReference type="ARBA" id="ARBA00001933"/>
    </source>
</evidence>
<reference evidence="16" key="1">
    <citation type="submission" date="2017-09" db="EMBL/GenBank/DDBJ databases">
        <title>FDA dAtabase for Regulatory Grade micrObial Sequences (FDA-ARGOS): Supporting development and validation of Infectious Disease Dx tests.</title>
        <authorList>
            <person name="Goldberg B."/>
            <person name="Campos J."/>
            <person name="Tallon L."/>
            <person name="Sadzewicz L."/>
            <person name="Ott S."/>
            <person name="Zhao X."/>
            <person name="Nagaraj S."/>
            <person name="Vavikolanu K."/>
            <person name="Aluvathingal J."/>
            <person name="Nadendla S."/>
            <person name="Geyer C."/>
            <person name="Sichtig H."/>
        </authorList>
    </citation>
    <scope>NUCLEOTIDE SEQUENCE [LARGE SCALE GENOMIC DNA]</scope>
    <source>
        <strain evidence="16">FDAARGOS_370</strain>
    </source>
</reference>
<evidence type="ECO:0000256" key="6">
    <source>
        <dbReference type="ARBA" id="ARBA00023239"/>
    </source>
</evidence>
<protein>
    <recommendedName>
        <fullName evidence="11 12">Aminodeoxychorismate lyase</fullName>
        <ecNumber evidence="8 12">4.1.3.38</ecNumber>
    </recommendedName>
</protein>
<dbReference type="PROSITE" id="PS00770">
    <property type="entry name" value="AA_TRANSFER_CLASS_4"/>
    <property type="match status" value="1"/>
</dbReference>
<dbReference type="InterPro" id="IPR018300">
    <property type="entry name" value="Aminotrans_IV_CS"/>
</dbReference>
<dbReference type="AlphaFoldDB" id="A0A2A7U213"/>
<gene>
    <name evidence="15" type="ORF">CRM76_10915</name>
</gene>
<keyword evidence="5" id="KW-0289">Folate biosynthesis</keyword>
<dbReference type="Gene3D" id="3.30.470.10">
    <property type="match status" value="1"/>
</dbReference>
<evidence type="ECO:0000256" key="9">
    <source>
        <dbReference type="ARBA" id="ARBA00049529"/>
    </source>
</evidence>
<evidence type="ECO:0000256" key="8">
    <source>
        <dbReference type="ARBA" id="ARBA00035676"/>
    </source>
</evidence>
<organism evidence="15 16">
    <name type="scientific">Edwardsiella tarda</name>
    <dbReference type="NCBI Taxonomy" id="636"/>
    <lineage>
        <taxon>Bacteria</taxon>
        <taxon>Pseudomonadati</taxon>
        <taxon>Pseudomonadota</taxon>
        <taxon>Gammaproteobacteria</taxon>
        <taxon>Enterobacterales</taxon>
        <taxon>Hafniaceae</taxon>
        <taxon>Edwardsiella</taxon>
    </lineage>
</organism>
<dbReference type="EC" id="4.1.3.38" evidence="8 12"/>
<evidence type="ECO:0000313" key="16">
    <source>
        <dbReference type="Proteomes" id="UP000219788"/>
    </source>
</evidence>
<dbReference type="CDD" id="cd01559">
    <property type="entry name" value="ADCL_like"/>
    <property type="match status" value="1"/>
</dbReference>
<accession>A0A2A7U213</accession>
<sequence length="270" mass="30125">MYWIDGEEQHQIALSDRGLNYGDGCFTTARVCQGRVDGLRAHLARMHQACDRLQIQGVDWSRWLTEAERYAALLGEGVLKGMITRGSGGRGYDPHGADTPRRIFVTAPAPTHYMALRERGITLTVSPIRLARQPLLAGIKHLNRLEQVLIRAHLAQTQADEALVLDTQDRLVECCAANLFWRCGQQVFTPRLTQCGVDGVMRQRICRLLAQSPYRLQEVESGLAALQQADEVVVCNALMPLLPVNQALGRAFAARTLYQFLLPHCLQVEA</sequence>
<evidence type="ECO:0000256" key="3">
    <source>
        <dbReference type="ARBA" id="ARBA00011738"/>
    </source>
</evidence>
<dbReference type="GO" id="GO:0046656">
    <property type="term" value="P:folic acid biosynthetic process"/>
    <property type="evidence" value="ECO:0007669"/>
    <property type="project" value="UniProtKB-KW"/>
</dbReference>
<dbReference type="InterPro" id="IPR001544">
    <property type="entry name" value="Aminotrans_IV"/>
</dbReference>
<dbReference type="OrthoDB" id="9805628at2"/>
<comment type="catalytic activity">
    <reaction evidence="9">
        <text>4-amino-4-deoxychorismate = 4-aminobenzoate + pyruvate + H(+)</text>
        <dbReference type="Rhea" id="RHEA:16201"/>
        <dbReference type="ChEBI" id="CHEBI:15361"/>
        <dbReference type="ChEBI" id="CHEBI:15378"/>
        <dbReference type="ChEBI" id="CHEBI:17836"/>
        <dbReference type="ChEBI" id="CHEBI:58406"/>
        <dbReference type="EC" id="4.1.3.38"/>
    </reaction>
</comment>
<dbReference type="InterPro" id="IPR043132">
    <property type="entry name" value="BCAT-like_C"/>
</dbReference>
<dbReference type="EMBL" id="PDDV01000013">
    <property type="protein sequence ID" value="PEH72405.1"/>
    <property type="molecule type" value="Genomic_DNA"/>
</dbReference>
<dbReference type="RefSeq" id="WP_005293843.1">
    <property type="nucleotide sequence ID" value="NZ_CP023706.1"/>
</dbReference>
<comment type="pathway">
    <text evidence="7">Cofactor biosynthesis; tetrahydrofolate biosynthesis; 4-aminobenzoate from chorismate: step 2/2.</text>
</comment>
<dbReference type="InterPro" id="IPR050571">
    <property type="entry name" value="Class-IV_PLP-Dep_Aminotrnsfr"/>
</dbReference>
<dbReference type="InterPro" id="IPR043131">
    <property type="entry name" value="BCAT-like_N"/>
</dbReference>
<dbReference type="PANTHER" id="PTHR42743">
    <property type="entry name" value="AMINO-ACID AMINOTRANSFERASE"/>
    <property type="match status" value="1"/>
</dbReference>